<name>M2TQB7_9SPHN</name>
<sequence length="280" mass="29616">MHSQTLTPGLYIVATPIGNLNDLSFRAANVLKSAALVAAEDTRVTGKLLHHIGADTPMVRHDEHVGARVRPELIRRAESEAVAVVTDAGTPLISDPGYRLVREARAAGIAIFTVPGPSALIAGLSIAGLPTDRFLFAGFPPPKEKGLRDTFAELADIRATLAFYETGPRLARFLTVAAEVFGPREAAVARELTKLHEELVFEPLDRLSARYADAAPPKGEIVVMIGPPLAEAAPSGADLDAALRTALAEGTVKDAVKRVTADLGLPRADVYARALALKDG</sequence>
<dbReference type="InterPro" id="IPR035996">
    <property type="entry name" value="4pyrrol_Methylase_sf"/>
</dbReference>
<evidence type="ECO:0000313" key="9">
    <source>
        <dbReference type="EMBL" id="EMD83951.1"/>
    </source>
</evidence>
<dbReference type="InterPro" id="IPR008189">
    <property type="entry name" value="rRNA_ssu_MeTfrase_I"/>
</dbReference>
<evidence type="ECO:0000256" key="5">
    <source>
        <dbReference type="ARBA" id="ARBA00022691"/>
    </source>
</evidence>
<evidence type="ECO:0000259" key="8">
    <source>
        <dbReference type="Pfam" id="PF23016"/>
    </source>
</evidence>
<dbReference type="OrthoDB" id="9809084at2"/>
<dbReference type="InterPro" id="IPR014776">
    <property type="entry name" value="4pyrrole_Mease_sub2"/>
</dbReference>
<comment type="similarity">
    <text evidence="6">Belongs to the methyltransferase superfamily. RsmI family.</text>
</comment>
<dbReference type="EMBL" id="AMRV01000002">
    <property type="protein sequence ID" value="EMD83951.1"/>
    <property type="molecule type" value="Genomic_DNA"/>
</dbReference>
<comment type="caution">
    <text evidence="9">The sequence shown here is derived from an EMBL/GenBank/DDBJ whole genome shotgun (WGS) entry which is preliminary data.</text>
</comment>
<evidence type="ECO:0000256" key="1">
    <source>
        <dbReference type="ARBA" id="ARBA00022490"/>
    </source>
</evidence>
<keyword evidence="3 6" id="KW-0489">Methyltransferase</keyword>
<feature type="domain" description="RsmI HTH" evidence="8">
    <location>
        <begin position="234"/>
        <end position="278"/>
    </location>
</feature>
<dbReference type="Gene3D" id="3.40.1010.10">
    <property type="entry name" value="Cobalt-precorrin-4 Transmethylase, Domain 1"/>
    <property type="match status" value="1"/>
</dbReference>
<accession>M2TQB7</accession>
<dbReference type="PIRSF" id="PIRSF005917">
    <property type="entry name" value="MTase_YraL"/>
    <property type="match status" value="1"/>
</dbReference>
<dbReference type="PANTHER" id="PTHR46111:SF1">
    <property type="entry name" value="RIBOSOMAL RNA SMALL SUBUNIT METHYLTRANSFERASE I"/>
    <property type="match status" value="1"/>
</dbReference>
<keyword evidence="10" id="KW-1185">Reference proteome</keyword>
<comment type="catalytic activity">
    <reaction evidence="6">
        <text>cytidine(1402) in 16S rRNA + S-adenosyl-L-methionine = 2'-O-methylcytidine(1402) in 16S rRNA + S-adenosyl-L-homocysteine + H(+)</text>
        <dbReference type="Rhea" id="RHEA:42924"/>
        <dbReference type="Rhea" id="RHEA-COMP:10285"/>
        <dbReference type="Rhea" id="RHEA-COMP:10286"/>
        <dbReference type="ChEBI" id="CHEBI:15378"/>
        <dbReference type="ChEBI" id="CHEBI:57856"/>
        <dbReference type="ChEBI" id="CHEBI:59789"/>
        <dbReference type="ChEBI" id="CHEBI:74495"/>
        <dbReference type="ChEBI" id="CHEBI:82748"/>
        <dbReference type="EC" id="2.1.1.198"/>
    </reaction>
</comment>
<dbReference type="AlphaFoldDB" id="M2TQB7"/>
<dbReference type="EC" id="2.1.1.198" evidence="6"/>
<dbReference type="InterPro" id="IPR014777">
    <property type="entry name" value="4pyrrole_Mease_sub1"/>
</dbReference>
<organism evidence="9 10">
    <name type="scientific">Pacificimonas flava</name>
    <dbReference type="NCBI Taxonomy" id="1234595"/>
    <lineage>
        <taxon>Bacteria</taxon>
        <taxon>Pseudomonadati</taxon>
        <taxon>Pseudomonadota</taxon>
        <taxon>Alphaproteobacteria</taxon>
        <taxon>Sphingomonadales</taxon>
        <taxon>Sphingosinicellaceae</taxon>
        <taxon>Pacificimonas</taxon>
    </lineage>
</organism>
<dbReference type="PATRIC" id="fig|1234595.3.peg.923"/>
<dbReference type="RefSeq" id="WP_008600449.1">
    <property type="nucleotide sequence ID" value="NZ_AMRV01000002.1"/>
</dbReference>
<gene>
    <name evidence="6" type="primary">rsmI</name>
    <name evidence="9" type="ORF">C725_0923</name>
</gene>
<evidence type="ECO:0000313" key="10">
    <source>
        <dbReference type="Proteomes" id="UP000011717"/>
    </source>
</evidence>
<dbReference type="Pfam" id="PF23016">
    <property type="entry name" value="RsmI_C"/>
    <property type="match status" value="1"/>
</dbReference>
<dbReference type="HAMAP" id="MF_01877">
    <property type="entry name" value="16SrRNA_methyltr_I"/>
    <property type="match status" value="1"/>
</dbReference>
<proteinExistence type="inferred from homology"/>
<dbReference type="Proteomes" id="UP000011717">
    <property type="component" value="Unassembled WGS sequence"/>
</dbReference>
<dbReference type="InterPro" id="IPR053910">
    <property type="entry name" value="RsmI_HTH"/>
</dbReference>
<evidence type="ECO:0000256" key="3">
    <source>
        <dbReference type="ARBA" id="ARBA00022603"/>
    </source>
</evidence>
<feature type="domain" description="Tetrapyrrole methylase" evidence="7">
    <location>
        <begin position="10"/>
        <end position="207"/>
    </location>
</feature>
<evidence type="ECO:0000256" key="6">
    <source>
        <dbReference type="HAMAP-Rule" id="MF_01877"/>
    </source>
</evidence>
<keyword evidence="5 6" id="KW-0949">S-adenosyl-L-methionine</keyword>
<dbReference type="GO" id="GO:0070677">
    <property type="term" value="F:rRNA (cytosine-2'-O-)-methyltransferase activity"/>
    <property type="evidence" value="ECO:0007669"/>
    <property type="project" value="UniProtKB-UniRule"/>
</dbReference>
<evidence type="ECO:0000259" key="7">
    <source>
        <dbReference type="Pfam" id="PF00590"/>
    </source>
</evidence>
<dbReference type="SUPFAM" id="SSF53790">
    <property type="entry name" value="Tetrapyrrole methylase"/>
    <property type="match status" value="1"/>
</dbReference>
<dbReference type="CDD" id="cd11648">
    <property type="entry name" value="RsmI"/>
    <property type="match status" value="1"/>
</dbReference>
<comment type="function">
    <text evidence="6">Catalyzes the 2'-O-methylation of the ribose of cytidine 1402 (C1402) in 16S rRNA.</text>
</comment>
<dbReference type="NCBIfam" id="TIGR00096">
    <property type="entry name" value="16S rRNA (cytidine(1402)-2'-O)-methyltransferase"/>
    <property type="match status" value="1"/>
</dbReference>
<comment type="subcellular location">
    <subcellularLocation>
        <location evidence="6">Cytoplasm</location>
    </subcellularLocation>
</comment>
<dbReference type="Gene3D" id="3.30.950.10">
    <property type="entry name" value="Methyltransferase, Cobalt-precorrin-4 Transmethylase, Domain 2"/>
    <property type="match status" value="1"/>
</dbReference>
<dbReference type="Pfam" id="PF00590">
    <property type="entry name" value="TP_methylase"/>
    <property type="match status" value="1"/>
</dbReference>
<evidence type="ECO:0000256" key="4">
    <source>
        <dbReference type="ARBA" id="ARBA00022679"/>
    </source>
</evidence>
<evidence type="ECO:0000256" key="2">
    <source>
        <dbReference type="ARBA" id="ARBA00022552"/>
    </source>
</evidence>
<keyword evidence="1 6" id="KW-0963">Cytoplasm</keyword>
<dbReference type="PANTHER" id="PTHR46111">
    <property type="entry name" value="RIBOSOMAL RNA SMALL SUBUNIT METHYLTRANSFERASE I"/>
    <property type="match status" value="1"/>
</dbReference>
<protein>
    <recommendedName>
        <fullName evidence="6">Ribosomal RNA small subunit methyltransferase I</fullName>
        <ecNumber evidence="6">2.1.1.198</ecNumber>
    </recommendedName>
    <alternativeName>
        <fullName evidence="6">16S rRNA 2'-O-ribose C1402 methyltransferase</fullName>
    </alternativeName>
    <alternativeName>
        <fullName evidence="6">rRNA (cytidine-2'-O-)-methyltransferase RsmI</fullName>
    </alternativeName>
</protein>
<reference evidence="9 10" key="1">
    <citation type="journal article" date="2013" name="Genome Announc.">
        <title>Draft Genome Sequence of Strain JLT2015T, Belonging to the Family Sphingomonadaceae of the Alphaproteobacteria.</title>
        <authorList>
            <person name="Tang K."/>
            <person name="Liu K."/>
            <person name="Li S."/>
            <person name="Jiao N."/>
        </authorList>
    </citation>
    <scope>NUCLEOTIDE SEQUENCE [LARGE SCALE GENOMIC DNA]</scope>
    <source>
        <strain evidence="9 10">JLT2015</strain>
    </source>
</reference>
<dbReference type="InterPro" id="IPR000878">
    <property type="entry name" value="4pyrrol_Mease"/>
</dbReference>
<dbReference type="GO" id="GO:0005737">
    <property type="term" value="C:cytoplasm"/>
    <property type="evidence" value="ECO:0007669"/>
    <property type="project" value="UniProtKB-SubCell"/>
</dbReference>
<keyword evidence="4 6" id="KW-0808">Transferase</keyword>
<keyword evidence="2 6" id="KW-0698">rRNA processing</keyword>